<name>A0AAN9I5Y2_CROPI</name>
<keyword evidence="3" id="KW-1185">Reference proteome</keyword>
<feature type="compositionally biased region" description="Polar residues" evidence="1">
    <location>
        <begin position="1"/>
        <end position="17"/>
    </location>
</feature>
<feature type="region of interest" description="Disordered" evidence="1">
    <location>
        <begin position="81"/>
        <end position="110"/>
    </location>
</feature>
<reference evidence="2 3" key="1">
    <citation type="submission" date="2024-01" db="EMBL/GenBank/DDBJ databases">
        <title>The genomes of 5 underutilized Papilionoideae crops provide insights into root nodulation and disease resistanc.</title>
        <authorList>
            <person name="Yuan L."/>
        </authorList>
    </citation>
    <scope>NUCLEOTIDE SEQUENCE [LARGE SCALE GENOMIC DNA]</scope>
    <source>
        <strain evidence="2">ZHUSHIDOU_FW_LH</strain>
        <tissue evidence="2">Leaf</tissue>
    </source>
</reference>
<organism evidence="2 3">
    <name type="scientific">Crotalaria pallida</name>
    <name type="common">Smooth rattlebox</name>
    <name type="synonym">Crotalaria striata</name>
    <dbReference type="NCBI Taxonomy" id="3830"/>
    <lineage>
        <taxon>Eukaryota</taxon>
        <taxon>Viridiplantae</taxon>
        <taxon>Streptophyta</taxon>
        <taxon>Embryophyta</taxon>
        <taxon>Tracheophyta</taxon>
        <taxon>Spermatophyta</taxon>
        <taxon>Magnoliopsida</taxon>
        <taxon>eudicotyledons</taxon>
        <taxon>Gunneridae</taxon>
        <taxon>Pentapetalae</taxon>
        <taxon>rosids</taxon>
        <taxon>fabids</taxon>
        <taxon>Fabales</taxon>
        <taxon>Fabaceae</taxon>
        <taxon>Papilionoideae</taxon>
        <taxon>50 kb inversion clade</taxon>
        <taxon>genistoids sensu lato</taxon>
        <taxon>core genistoids</taxon>
        <taxon>Crotalarieae</taxon>
        <taxon>Crotalaria</taxon>
    </lineage>
</organism>
<proteinExistence type="predicted"/>
<dbReference type="EMBL" id="JAYWIO010000004">
    <property type="protein sequence ID" value="KAK7267307.1"/>
    <property type="molecule type" value="Genomic_DNA"/>
</dbReference>
<sequence length="110" mass="12268">MKATSVVTDTAQNNATNHAPLLSRTSERQPLPLREPRLSRPLSEMERLEAFKTELQNQIVEEVKENTKLLYNTKKKEPCKSVVIAGPPGDTRSLPTRERPTTRTGMPSAG</sequence>
<protein>
    <submittedName>
        <fullName evidence="2">Uncharacterized protein</fullName>
    </submittedName>
</protein>
<feature type="region of interest" description="Disordered" evidence="1">
    <location>
        <begin position="1"/>
        <end position="41"/>
    </location>
</feature>
<dbReference type="Proteomes" id="UP001372338">
    <property type="component" value="Unassembled WGS sequence"/>
</dbReference>
<evidence type="ECO:0000313" key="3">
    <source>
        <dbReference type="Proteomes" id="UP001372338"/>
    </source>
</evidence>
<comment type="caution">
    <text evidence="2">The sequence shown here is derived from an EMBL/GenBank/DDBJ whole genome shotgun (WGS) entry which is preliminary data.</text>
</comment>
<evidence type="ECO:0000256" key="1">
    <source>
        <dbReference type="SAM" id="MobiDB-lite"/>
    </source>
</evidence>
<gene>
    <name evidence="2" type="ORF">RIF29_19976</name>
</gene>
<accession>A0AAN9I5Y2</accession>
<evidence type="ECO:0000313" key="2">
    <source>
        <dbReference type="EMBL" id="KAK7267307.1"/>
    </source>
</evidence>
<dbReference type="AlphaFoldDB" id="A0AAN9I5Y2"/>